<name>A0A224ATD9_STRAR</name>
<reference evidence="2" key="1">
    <citation type="journal article" date="2017" name="J. Biol. Chem.">
        <title>Identification and characterization of a bacterial cytochrome P450 monooxygenase catalyzing the 3-nitration of tyrosine in rufomycin biosynthesis.</title>
        <authorList>
            <person name="Tomita H."/>
            <person name="Katsuyama Y."/>
            <person name="Minami H."/>
            <person name="Ohnishi Y."/>
        </authorList>
    </citation>
    <scope>NUCLEOTIDE SEQUENCE</scope>
</reference>
<proteinExistence type="predicted"/>
<evidence type="ECO:0000313" key="2">
    <source>
        <dbReference type="EMBL" id="BBA20954.1"/>
    </source>
</evidence>
<protein>
    <submittedName>
        <fullName evidence="2">Uncharacterized protein</fullName>
    </submittedName>
</protein>
<feature type="region of interest" description="Disordered" evidence="1">
    <location>
        <begin position="1"/>
        <end position="33"/>
    </location>
</feature>
<accession>A0A224ATD9</accession>
<gene>
    <name evidence="2" type="primary">rufG</name>
</gene>
<feature type="compositionally biased region" description="Basic residues" evidence="1">
    <location>
        <begin position="7"/>
        <end position="18"/>
    </location>
</feature>
<dbReference type="EMBL" id="LC257593">
    <property type="protein sequence ID" value="BBA20954.1"/>
    <property type="molecule type" value="Genomic_DNA"/>
</dbReference>
<sequence length="33" mass="3879">MTGRTRSTWRRRHQHRSAACHQRWNDATAAATT</sequence>
<organism evidence="2">
    <name type="scientific">Streptomyces atratus</name>
    <dbReference type="NCBI Taxonomy" id="1893"/>
    <lineage>
        <taxon>Bacteria</taxon>
        <taxon>Bacillati</taxon>
        <taxon>Actinomycetota</taxon>
        <taxon>Actinomycetes</taxon>
        <taxon>Kitasatosporales</taxon>
        <taxon>Streptomycetaceae</taxon>
        <taxon>Streptomyces</taxon>
    </lineage>
</organism>
<evidence type="ECO:0000256" key="1">
    <source>
        <dbReference type="SAM" id="MobiDB-lite"/>
    </source>
</evidence>
<dbReference type="AlphaFoldDB" id="A0A224ATD9"/>